<feature type="domain" description="VTT" evidence="8">
    <location>
        <begin position="174"/>
        <end position="288"/>
    </location>
</feature>
<evidence type="ECO:0000256" key="5">
    <source>
        <dbReference type="ARBA" id="ARBA00025797"/>
    </source>
</evidence>
<sequence length="297" mass="33049">MAGRSTRRPLPYPFSIFFPTAPTGYTPLPAASSTSPTSPPSSPPPTSSEKAKDSLDIHRSDSLDSFLLPLPASTPTTLSAGEKRRRRVGVLVKLVLVTGLMVGWGAVIWRQVVGLPAMETGTEGEEGEGLRWPKSIQDLRVQSDMLRTYSHQNPLPTLSLFTTLFLFKQTFAIPGASLMNVLAGILFSVFPYGLPLISFLTALGSTFSYLLSQLFLGDFVQKWSRIEYFRGQVERQRREGGLFWWLVALRVFPLSPSWFLNLASPFVQIPIPHFFLSTLLGMIPFNYLEYTAEVVLD</sequence>
<proteinExistence type="inferred from homology"/>
<evidence type="ECO:0000256" key="4">
    <source>
        <dbReference type="ARBA" id="ARBA00023136"/>
    </source>
</evidence>
<keyword evidence="2 7" id="KW-0812">Transmembrane</keyword>
<evidence type="ECO:0000259" key="8">
    <source>
        <dbReference type="Pfam" id="PF09335"/>
    </source>
</evidence>
<comment type="caution">
    <text evidence="9">The sequence shown here is derived from an EMBL/GenBank/DDBJ whole genome shotgun (WGS) entry which is preliminary data.</text>
</comment>
<name>A0AAD5X2E6_9FUNG</name>
<comment type="similarity">
    <text evidence="5">Belongs to the TMEM41 family.</text>
</comment>
<evidence type="ECO:0000256" key="6">
    <source>
        <dbReference type="SAM" id="MobiDB-lite"/>
    </source>
</evidence>
<feature type="transmembrane region" description="Helical" evidence="7">
    <location>
        <begin position="90"/>
        <end position="109"/>
    </location>
</feature>
<keyword evidence="4 7" id="KW-0472">Membrane</keyword>
<dbReference type="PANTHER" id="PTHR43220:SF18">
    <property type="entry name" value="TRANSMEMBRANE PROTEIN 41B"/>
    <property type="match status" value="1"/>
</dbReference>
<dbReference type="Proteomes" id="UP001212841">
    <property type="component" value="Unassembled WGS sequence"/>
</dbReference>
<gene>
    <name evidence="9" type="primary">TMEM41A</name>
    <name evidence="9" type="ORF">HK097_005638</name>
</gene>
<keyword evidence="3 7" id="KW-1133">Transmembrane helix</keyword>
<evidence type="ECO:0000256" key="7">
    <source>
        <dbReference type="SAM" id="Phobius"/>
    </source>
</evidence>
<dbReference type="InterPro" id="IPR045014">
    <property type="entry name" value="TM41A/B"/>
</dbReference>
<reference evidence="9" key="1">
    <citation type="submission" date="2020-05" db="EMBL/GenBank/DDBJ databases">
        <title>Phylogenomic resolution of chytrid fungi.</title>
        <authorList>
            <person name="Stajich J.E."/>
            <person name="Amses K."/>
            <person name="Simmons R."/>
            <person name="Seto K."/>
            <person name="Myers J."/>
            <person name="Bonds A."/>
            <person name="Quandt C.A."/>
            <person name="Barry K."/>
            <person name="Liu P."/>
            <person name="Grigoriev I."/>
            <person name="Longcore J.E."/>
            <person name="James T.Y."/>
        </authorList>
    </citation>
    <scope>NUCLEOTIDE SEQUENCE</scope>
    <source>
        <strain evidence="9">JEL0318</strain>
    </source>
</reference>
<organism evidence="9 10">
    <name type="scientific">Rhizophlyctis rosea</name>
    <dbReference type="NCBI Taxonomy" id="64517"/>
    <lineage>
        <taxon>Eukaryota</taxon>
        <taxon>Fungi</taxon>
        <taxon>Fungi incertae sedis</taxon>
        <taxon>Chytridiomycota</taxon>
        <taxon>Chytridiomycota incertae sedis</taxon>
        <taxon>Chytridiomycetes</taxon>
        <taxon>Rhizophlyctidales</taxon>
        <taxon>Rhizophlyctidaceae</taxon>
        <taxon>Rhizophlyctis</taxon>
    </lineage>
</organism>
<comment type="subcellular location">
    <subcellularLocation>
        <location evidence="1">Membrane</location>
        <topology evidence="1">Multi-pass membrane protein</topology>
    </subcellularLocation>
</comment>
<dbReference type="GO" id="GO:0016020">
    <property type="term" value="C:membrane"/>
    <property type="evidence" value="ECO:0007669"/>
    <property type="project" value="UniProtKB-SubCell"/>
</dbReference>
<dbReference type="InterPro" id="IPR032816">
    <property type="entry name" value="VTT_dom"/>
</dbReference>
<feature type="region of interest" description="Disordered" evidence="6">
    <location>
        <begin position="27"/>
        <end position="55"/>
    </location>
</feature>
<evidence type="ECO:0000313" key="10">
    <source>
        <dbReference type="Proteomes" id="UP001212841"/>
    </source>
</evidence>
<accession>A0AAD5X2E6</accession>
<evidence type="ECO:0000256" key="1">
    <source>
        <dbReference type="ARBA" id="ARBA00004141"/>
    </source>
</evidence>
<dbReference type="PANTHER" id="PTHR43220">
    <property type="match status" value="1"/>
</dbReference>
<dbReference type="Pfam" id="PF09335">
    <property type="entry name" value="VTT_dom"/>
    <property type="match status" value="1"/>
</dbReference>
<feature type="transmembrane region" description="Helical" evidence="7">
    <location>
        <begin position="266"/>
        <end position="288"/>
    </location>
</feature>
<evidence type="ECO:0000256" key="3">
    <source>
        <dbReference type="ARBA" id="ARBA00022989"/>
    </source>
</evidence>
<feature type="compositionally biased region" description="Pro residues" evidence="6">
    <location>
        <begin position="37"/>
        <end position="46"/>
    </location>
</feature>
<evidence type="ECO:0000313" key="9">
    <source>
        <dbReference type="EMBL" id="KAJ3052801.1"/>
    </source>
</evidence>
<protein>
    <submittedName>
        <fullName evidence="9">Transmembrane protein 41A</fullName>
    </submittedName>
</protein>
<dbReference type="EMBL" id="JADGJD010000264">
    <property type="protein sequence ID" value="KAJ3052801.1"/>
    <property type="molecule type" value="Genomic_DNA"/>
</dbReference>
<dbReference type="AlphaFoldDB" id="A0AAD5X2E6"/>
<feature type="compositionally biased region" description="Low complexity" evidence="6">
    <location>
        <begin position="27"/>
        <end position="36"/>
    </location>
</feature>
<keyword evidence="10" id="KW-1185">Reference proteome</keyword>
<feature type="transmembrane region" description="Helical" evidence="7">
    <location>
        <begin position="241"/>
        <end position="260"/>
    </location>
</feature>
<evidence type="ECO:0000256" key="2">
    <source>
        <dbReference type="ARBA" id="ARBA00022692"/>
    </source>
</evidence>